<organism evidence="1 2">
    <name type="scientific">Arenibacter palladensis</name>
    <dbReference type="NCBI Taxonomy" id="237373"/>
    <lineage>
        <taxon>Bacteria</taxon>
        <taxon>Pseudomonadati</taxon>
        <taxon>Bacteroidota</taxon>
        <taxon>Flavobacteriia</taxon>
        <taxon>Flavobacteriales</taxon>
        <taxon>Flavobacteriaceae</taxon>
        <taxon>Arenibacter</taxon>
    </lineage>
</organism>
<gene>
    <name evidence="1" type="ORF">SAMN03080594_103152</name>
</gene>
<proteinExistence type="predicted"/>
<sequence length="50" mass="6070">MKRKLKVLEFDKKQKLVDYVNTNSDKLDVLTITTSQEAISFKHFLWYYEN</sequence>
<protein>
    <submittedName>
        <fullName evidence="1">Uncharacterized protein</fullName>
    </submittedName>
</protein>
<dbReference type="EMBL" id="FQUX01000003">
    <property type="protein sequence ID" value="SHF26950.1"/>
    <property type="molecule type" value="Genomic_DNA"/>
</dbReference>
<evidence type="ECO:0000313" key="2">
    <source>
        <dbReference type="Proteomes" id="UP000184406"/>
    </source>
</evidence>
<name>A0A1M5A9F7_9FLAO</name>
<dbReference type="RefSeq" id="WP_176225593.1">
    <property type="nucleotide sequence ID" value="NZ_FQUX01000003.1"/>
</dbReference>
<keyword evidence="2" id="KW-1185">Reference proteome</keyword>
<accession>A0A1M5A9F7</accession>
<dbReference type="AlphaFoldDB" id="A0A1M5A9F7"/>
<reference evidence="2" key="1">
    <citation type="submission" date="2016-11" db="EMBL/GenBank/DDBJ databases">
        <authorList>
            <person name="Varghese N."/>
            <person name="Submissions S."/>
        </authorList>
    </citation>
    <scope>NUCLEOTIDE SEQUENCE [LARGE SCALE GENOMIC DNA]</scope>
    <source>
        <strain evidence="2">DSM 17539</strain>
    </source>
</reference>
<evidence type="ECO:0000313" key="1">
    <source>
        <dbReference type="EMBL" id="SHF26950.1"/>
    </source>
</evidence>
<dbReference type="Proteomes" id="UP000184406">
    <property type="component" value="Unassembled WGS sequence"/>
</dbReference>